<comment type="caution">
    <text evidence="1">The sequence shown here is derived from an EMBL/GenBank/DDBJ whole genome shotgun (WGS) entry which is preliminary data.</text>
</comment>
<sequence length="96" mass="10797">MSFVQIIEYETDRPEEIAALGEARMAEGGPPDGFRLTVARDRDNPNRYVSVVSFPSYEEAMANSARPDTDEFARKMAALCTSPPRFRNLDVIREAL</sequence>
<name>A0A919JVX2_9ACTN</name>
<dbReference type="InterPro" id="IPR011008">
    <property type="entry name" value="Dimeric_a/b-barrel"/>
</dbReference>
<dbReference type="SUPFAM" id="SSF54909">
    <property type="entry name" value="Dimeric alpha+beta barrel"/>
    <property type="match status" value="1"/>
</dbReference>
<evidence type="ECO:0000313" key="2">
    <source>
        <dbReference type="Proteomes" id="UP000636960"/>
    </source>
</evidence>
<organism evidence="1 2">
    <name type="scientific">Paractinoplanes rishiriensis</name>
    <dbReference type="NCBI Taxonomy" id="1050105"/>
    <lineage>
        <taxon>Bacteria</taxon>
        <taxon>Bacillati</taxon>
        <taxon>Actinomycetota</taxon>
        <taxon>Actinomycetes</taxon>
        <taxon>Micromonosporales</taxon>
        <taxon>Micromonosporaceae</taxon>
        <taxon>Paractinoplanes</taxon>
    </lineage>
</organism>
<evidence type="ECO:0008006" key="3">
    <source>
        <dbReference type="Google" id="ProtNLM"/>
    </source>
</evidence>
<dbReference type="Proteomes" id="UP000636960">
    <property type="component" value="Unassembled WGS sequence"/>
</dbReference>
<dbReference type="AlphaFoldDB" id="A0A919JVX2"/>
<accession>A0A919JVX2</accession>
<proteinExistence type="predicted"/>
<reference evidence="1" key="1">
    <citation type="submission" date="2021-01" db="EMBL/GenBank/DDBJ databases">
        <title>Whole genome shotgun sequence of Actinoplanes rishiriensis NBRC 108556.</title>
        <authorList>
            <person name="Komaki H."/>
            <person name="Tamura T."/>
        </authorList>
    </citation>
    <scope>NUCLEOTIDE SEQUENCE</scope>
    <source>
        <strain evidence="1">NBRC 108556</strain>
    </source>
</reference>
<dbReference type="RefSeq" id="WP_203780603.1">
    <property type="nucleotide sequence ID" value="NZ_BOMV01000012.1"/>
</dbReference>
<protein>
    <recommendedName>
        <fullName evidence="3">Antibiotic biosynthesis monooxygenase</fullName>
    </recommendedName>
</protein>
<gene>
    <name evidence="1" type="ORF">Ari01nite_17520</name>
</gene>
<dbReference type="EMBL" id="BOMV01000012">
    <property type="protein sequence ID" value="GIE94287.1"/>
    <property type="molecule type" value="Genomic_DNA"/>
</dbReference>
<keyword evidence="2" id="KW-1185">Reference proteome</keyword>
<evidence type="ECO:0000313" key="1">
    <source>
        <dbReference type="EMBL" id="GIE94287.1"/>
    </source>
</evidence>